<feature type="transmembrane region" description="Helical" evidence="1">
    <location>
        <begin position="45"/>
        <end position="65"/>
    </location>
</feature>
<accession>A0A161YPI3</accession>
<feature type="transmembrane region" description="Helical" evidence="1">
    <location>
        <begin position="115"/>
        <end position="136"/>
    </location>
</feature>
<comment type="caution">
    <text evidence="2">The sequence shown here is derived from an EMBL/GenBank/DDBJ whole genome shotgun (WGS) entry which is preliminary data.</text>
</comment>
<proteinExistence type="predicted"/>
<feature type="transmembrane region" description="Helical" evidence="1">
    <location>
        <begin position="85"/>
        <end position="103"/>
    </location>
</feature>
<evidence type="ECO:0000313" key="3">
    <source>
        <dbReference type="Proteomes" id="UP000076661"/>
    </source>
</evidence>
<reference evidence="2 3" key="1">
    <citation type="submission" date="2013-07" db="EMBL/GenBank/DDBJ databases">
        <title>Comparative Genomic and Metabolomic Analysis of Twelve Strains of Pseudoalteromonas luteoviolacea.</title>
        <authorList>
            <person name="Vynne N.G."/>
            <person name="Mansson M."/>
            <person name="Gram L."/>
        </authorList>
    </citation>
    <scope>NUCLEOTIDE SEQUENCE [LARGE SCALE GENOMIC DNA]</scope>
    <source>
        <strain evidence="2 3">S4060-1</strain>
    </source>
</reference>
<dbReference type="Proteomes" id="UP000076661">
    <property type="component" value="Unassembled WGS sequence"/>
</dbReference>
<evidence type="ECO:0000256" key="1">
    <source>
        <dbReference type="SAM" id="Phobius"/>
    </source>
</evidence>
<evidence type="ECO:0000313" key="2">
    <source>
        <dbReference type="EMBL" id="KZN63887.1"/>
    </source>
</evidence>
<gene>
    <name evidence="2" type="ORF">N478_23350</name>
</gene>
<dbReference type="PATRIC" id="fig|1365257.3.peg.3488"/>
<keyword evidence="1" id="KW-1133">Transmembrane helix</keyword>
<organism evidence="2 3">
    <name type="scientific">Pseudoalteromonas luteoviolacea S4060-1</name>
    <dbReference type="NCBI Taxonomy" id="1365257"/>
    <lineage>
        <taxon>Bacteria</taxon>
        <taxon>Pseudomonadati</taxon>
        <taxon>Pseudomonadota</taxon>
        <taxon>Gammaproteobacteria</taxon>
        <taxon>Alteromonadales</taxon>
        <taxon>Pseudoalteromonadaceae</taxon>
        <taxon>Pseudoalteromonas</taxon>
    </lineage>
</organism>
<dbReference type="AlphaFoldDB" id="A0A161YPI3"/>
<keyword evidence="1" id="KW-0472">Membrane</keyword>
<dbReference type="RefSeq" id="WP_063381927.1">
    <property type="nucleotide sequence ID" value="NZ_AUXX01000031.1"/>
</dbReference>
<keyword evidence="1" id="KW-0812">Transmembrane</keyword>
<dbReference type="EMBL" id="AUXX01000031">
    <property type="protein sequence ID" value="KZN63887.1"/>
    <property type="molecule type" value="Genomic_DNA"/>
</dbReference>
<sequence>MKAKKIAHKVAGGIALMTLLVFLSATLYSELTGNYALIAKVKSSILSPGLFILIPCLIVTAGSGFNMAKGSKNKKIKAKAKRMPFIGLNGLLVLVPCALYLNYLAQSDLFGFEFYLVQSVEVVAGLVNISLISLNIRDGLRLSKRATQKEQPAI</sequence>
<name>A0A161YPI3_9GAMM</name>
<protein>
    <submittedName>
        <fullName evidence="2">Uncharacterized protein</fullName>
    </submittedName>
</protein>